<accession>A0A6H5GA87</accession>
<reference evidence="2 3" key="1">
    <citation type="submission" date="2020-02" db="EMBL/GenBank/DDBJ databases">
        <authorList>
            <person name="Ferguson B K."/>
        </authorList>
    </citation>
    <scope>NUCLEOTIDE SEQUENCE [LARGE SCALE GENOMIC DNA]</scope>
</reference>
<dbReference type="AlphaFoldDB" id="A0A6H5GA87"/>
<feature type="non-terminal residue" evidence="2">
    <location>
        <position position="52"/>
    </location>
</feature>
<keyword evidence="1" id="KW-0732">Signal</keyword>
<sequence length="52" mass="5930">MFSRVTFFIVTRILTDLVLLTVGYRPGCVPMRVVNIRIGSLWLCSVLEAMEL</sequence>
<organism evidence="2 3">
    <name type="scientific">Nesidiocoris tenuis</name>
    <dbReference type="NCBI Taxonomy" id="355587"/>
    <lineage>
        <taxon>Eukaryota</taxon>
        <taxon>Metazoa</taxon>
        <taxon>Ecdysozoa</taxon>
        <taxon>Arthropoda</taxon>
        <taxon>Hexapoda</taxon>
        <taxon>Insecta</taxon>
        <taxon>Pterygota</taxon>
        <taxon>Neoptera</taxon>
        <taxon>Paraneoptera</taxon>
        <taxon>Hemiptera</taxon>
        <taxon>Heteroptera</taxon>
        <taxon>Panheteroptera</taxon>
        <taxon>Cimicomorpha</taxon>
        <taxon>Miridae</taxon>
        <taxon>Dicyphina</taxon>
        <taxon>Nesidiocoris</taxon>
    </lineage>
</organism>
<feature type="signal peptide" evidence="1">
    <location>
        <begin position="1"/>
        <end position="23"/>
    </location>
</feature>
<proteinExistence type="predicted"/>
<gene>
    <name evidence="2" type="ORF">NTEN_LOCUS5740</name>
</gene>
<dbReference type="Proteomes" id="UP000479000">
    <property type="component" value="Unassembled WGS sequence"/>
</dbReference>
<dbReference type="EMBL" id="CADCXU010008830">
    <property type="protein sequence ID" value="CAA9999457.1"/>
    <property type="molecule type" value="Genomic_DNA"/>
</dbReference>
<evidence type="ECO:0000256" key="1">
    <source>
        <dbReference type="SAM" id="SignalP"/>
    </source>
</evidence>
<protein>
    <recommendedName>
        <fullName evidence="4">G-protein coupled receptors family 1 profile domain-containing protein</fullName>
    </recommendedName>
</protein>
<evidence type="ECO:0008006" key="4">
    <source>
        <dbReference type="Google" id="ProtNLM"/>
    </source>
</evidence>
<name>A0A6H5GA87_9HEMI</name>
<feature type="non-terminal residue" evidence="2">
    <location>
        <position position="1"/>
    </location>
</feature>
<keyword evidence="3" id="KW-1185">Reference proteome</keyword>
<evidence type="ECO:0000313" key="3">
    <source>
        <dbReference type="Proteomes" id="UP000479000"/>
    </source>
</evidence>
<feature type="chain" id="PRO_5026202718" description="G-protein coupled receptors family 1 profile domain-containing protein" evidence="1">
    <location>
        <begin position="24"/>
        <end position="52"/>
    </location>
</feature>
<evidence type="ECO:0000313" key="2">
    <source>
        <dbReference type="EMBL" id="CAA9999457.1"/>
    </source>
</evidence>